<dbReference type="SUPFAM" id="SSF56801">
    <property type="entry name" value="Acetyl-CoA synthetase-like"/>
    <property type="match status" value="1"/>
</dbReference>
<dbReference type="GO" id="GO:0016020">
    <property type="term" value="C:membrane"/>
    <property type="evidence" value="ECO:0007669"/>
    <property type="project" value="TreeGrafter"/>
</dbReference>
<comment type="caution">
    <text evidence="9">The sequence shown here is derived from an EMBL/GenBank/DDBJ whole genome shotgun (WGS) entry which is preliminary data.</text>
</comment>
<protein>
    <recommendedName>
        <fullName evidence="6 7">Long-chain-fatty-acid--CoA ligase</fullName>
        <ecNumber evidence="6 7">6.2.1.3</ecNumber>
    </recommendedName>
</protein>
<dbReference type="InterPro" id="IPR045311">
    <property type="entry name" value="LC-FACS_euk"/>
</dbReference>
<comment type="catalytic activity">
    <reaction evidence="7">
        <text>a long-chain fatty acid + ATP + CoA = a long-chain fatty acyl-CoA + AMP + diphosphate</text>
        <dbReference type="Rhea" id="RHEA:15421"/>
        <dbReference type="ChEBI" id="CHEBI:30616"/>
        <dbReference type="ChEBI" id="CHEBI:33019"/>
        <dbReference type="ChEBI" id="CHEBI:57287"/>
        <dbReference type="ChEBI" id="CHEBI:57560"/>
        <dbReference type="ChEBI" id="CHEBI:83139"/>
        <dbReference type="ChEBI" id="CHEBI:456215"/>
        <dbReference type="EC" id="6.2.1.3"/>
    </reaction>
</comment>
<name>A0A9P5SPB8_9FUNG</name>
<accession>A0A9P5SPB8</accession>
<keyword evidence="7" id="KW-0443">Lipid metabolism</keyword>
<dbReference type="EC" id="6.2.1.3" evidence="6 7"/>
<dbReference type="EMBL" id="JAAAUY010000243">
    <property type="protein sequence ID" value="KAF9332711.1"/>
    <property type="molecule type" value="Genomic_DNA"/>
</dbReference>
<evidence type="ECO:0000313" key="9">
    <source>
        <dbReference type="EMBL" id="KAF9332711.1"/>
    </source>
</evidence>
<dbReference type="CDD" id="cd05927">
    <property type="entry name" value="LC-FACS_euk"/>
    <property type="match status" value="1"/>
</dbReference>
<gene>
    <name evidence="9" type="primary">LACS7_2</name>
    <name evidence="9" type="ORF">BG006_004399</name>
</gene>
<organism evidence="9 10">
    <name type="scientific">Podila minutissima</name>
    <dbReference type="NCBI Taxonomy" id="64525"/>
    <lineage>
        <taxon>Eukaryota</taxon>
        <taxon>Fungi</taxon>
        <taxon>Fungi incertae sedis</taxon>
        <taxon>Mucoromycota</taxon>
        <taxon>Mortierellomycotina</taxon>
        <taxon>Mortierellomycetes</taxon>
        <taxon>Mortierellales</taxon>
        <taxon>Mortierellaceae</taxon>
        <taxon>Podila</taxon>
    </lineage>
</organism>
<evidence type="ECO:0000256" key="5">
    <source>
        <dbReference type="ARBA" id="ARBA00022840"/>
    </source>
</evidence>
<comment type="similarity">
    <text evidence="1 7">Belongs to the ATP-dependent AMP-binding enzyme family.</text>
</comment>
<evidence type="ECO:0000313" key="10">
    <source>
        <dbReference type="Proteomes" id="UP000696485"/>
    </source>
</evidence>
<evidence type="ECO:0000259" key="8">
    <source>
        <dbReference type="Pfam" id="PF00501"/>
    </source>
</evidence>
<sequence>MAPLTMYSAVVPNSPDVAGEGKPRRSVLCPETLVENYAASYKSGTNVTTLYENFLEGIHRSGGKAFLGTRPIVNGVPQNYEWQSYVEVQERVKHFGAGLAHLGLAPKSHFGVFSINRAEWTMSELAGYQYNYTSVPLYDTLGVSAIEFIVNQTEMETIVASPDKAQILLHMKSSLPTLKNIVVMGAVDETLLTEGKELKIHVVAWTDVEANGKATPVEAVHPTADDIATICYTSGTTGTPKGAVLTHRNFVAPIASLHMMARHGKFFIPCSADTHVSYLPLAHVFERLCQSVMISGAARIGYYQGDTLKLLDDVAILQPTIFASVPRLFNRIYDKVLAGVKAKGGVAAFLFNRAYAAKKANLRKGIMTHAVWDKLVFGAIRARLGGKVKHIVSGSAPISPDVMDFLRICFSADVYEGYGQTEQAAGLCMSYRGDLTPGQVGPPQLCIEVKLKDLPAMNYTSQDKPFPRGEIMLRGNSVFNGYYKAPKQTAETLDAEGWASTGDVGQWDAQGRMVVIDRVKNIFKLAQGEYIAPEKIEAVLAKHYLVAQVFVHGDSLQATLVGVVIPDPDTLKLWANENGLGGKSYEELCRDAKVKTTLQKDLAVFGRESDLKGFEILKNIYVDSEQFSIENDLLTPTFKLKRHQAKEKYQAEIDRMYAEIA</sequence>
<keyword evidence="5 7" id="KW-0067">ATP-binding</keyword>
<dbReference type="InterPro" id="IPR020845">
    <property type="entry name" value="AMP-binding_CS"/>
</dbReference>
<dbReference type="Gene3D" id="3.40.50.12780">
    <property type="entry name" value="N-terminal domain of ligase-like"/>
    <property type="match status" value="1"/>
</dbReference>
<dbReference type="PANTHER" id="PTHR43272">
    <property type="entry name" value="LONG-CHAIN-FATTY-ACID--COA LIGASE"/>
    <property type="match status" value="1"/>
</dbReference>
<proteinExistence type="inferred from homology"/>
<keyword evidence="3 7" id="KW-0547">Nucleotide-binding</keyword>
<evidence type="ECO:0000256" key="3">
    <source>
        <dbReference type="ARBA" id="ARBA00022741"/>
    </source>
</evidence>
<dbReference type="PROSITE" id="PS00455">
    <property type="entry name" value="AMP_BINDING"/>
    <property type="match status" value="1"/>
</dbReference>
<dbReference type="GO" id="GO:0005783">
    <property type="term" value="C:endoplasmic reticulum"/>
    <property type="evidence" value="ECO:0007669"/>
    <property type="project" value="TreeGrafter"/>
</dbReference>
<dbReference type="AlphaFoldDB" id="A0A9P5SPB8"/>
<dbReference type="Proteomes" id="UP000696485">
    <property type="component" value="Unassembled WGS sequence"/>
</dbReference>
<keyword evidence="10" id="KW-1185">Reference proteome</keyword>
<comment type="function">
    <text evidence="7">Catalyzes the conversion of long-chain fatty acids to their active form acyl-CoAs for both synthesis of cellular lipids, and degradation via beta-oxidation.</text>
</comment>
<reference evidence="9" key="1">
    <citation type="journal article" date="2020" name="Fungal Divers.">
        <title>Resolving the Mortierellaceae phylogeny through synthesis of multi-gene phylogenetics and phylogenomics.</title>
        <authorList>
            <person name="Vandepol N."/>
            <person name="Liber J."/>
            <person name="Desiro A."/>
            <person name="Na H."/>
            <person name="Kennedy M."/>
            <person name="Barry K."/>
            <person name="Grigoriev I.V."/>
            <person name="Miller A.N."/>
            <person name="O'Donnell K."/>
            <person name="Stajich J.E."/>
            <person name="Bonito G."/>
        </authorList>
    </citation>
    <scope>NUCLEOTIDE SEQUENCE</scope>
    <source>
        <strain evidence="9">NVP1</strain>
    </source>
</reference>
<dbReference type="InterPro" id="IPR000873">
    <property type="entry name" value="AMP-dep_synth/lig_dom"/>
</dbReference>
<dbReference type="InterPro" id="IPR042099">
    <property type="entry name" value="ANL_N_sf"/>
</dbReference>
<evidence type="ECO:0000256" key="2">
    <source>
        <dbReference type="ARBA" id="ARBA00022598"/>
    </source>
</evidence>
<evidence type="ECO:0000256" key="7">
    <source>
        <dbReference type="RuleBase" id="RU369030"/>
    </source>
</evidence>
<feature type="domain" description="AMP-dependent synthetase/ligase" evidence="8">
    <location>
        <begin position="75"/>
        <end position="483"/>
    </location>
</feature>
<evidence type="ECO:0000256" key="6">
    <source>
        <dbReference type="ARBA" id="ARBA00026121"/>
    </source>
</evidence>
<dbReference type="GO" id="GO:0005524">
    <property type="term" value="F:ATP binding"/>
    <property type="evidence" value="ECO:0007669"/>
    <property type="project" value="UniProtKB-KW"/>
</dbReference>
<evidence type="ECO:0000256" key="4">
    <source>
        <dbReference type="ARBA" id="ARBA00022832"/>
    </source>
</evidence>
<dbReference type="GO" id="GO:0004467">
    <property type="term" value="F:long-chain fatty acid-CoA ligase activity"/>
    <property type="evidence" value="ECO:0007669"/>
    <property type="project" value="UniProtKB-EC"/>
</dbReference>
<dbReference type="Pfam" id="PF00501">
    <property type="entry name" value="AMP-binding"/>
    <property type="match status" value="1"/>
</dbReference>
<keyword evidence="4 7" id="KW-0276">Fatty acid metabolism</keyword>
<keyword evidence="2 7" id="KW-0436">Ligase</keyword>
<evidence type="ECO:0000256" key="1">
    <source>
        <dbReference type="ARBA" id="ARBA00006432"/>
    </source>
</evidence>
<dbReference type="PANTHER" id="PTHR43272:SF33">
    <property type="entry name" value="AMP-BINDING DOMAIN-CONTAINING PROTEIN-RELATED"/>
    <property type="match status" value="1"/>
</dbReference>